<evidence type="ECO:0000313" key="2">
    <source>
        <dbReference type="Proteomes" id="UP000198781"/>
    </source>
</evidence>
<gene>
    <name evidence="1" type="ORF">SAMN05192589_12727</name>
</gene>
<sequence length="137" mass="15013">METKIYKDRDGWNAKTVVPLDERRELVIRTSRRQIGGGLLTSAACWSVNAAGYQTHAMGLGTGCGDFSTRIVTTQPPRITEKVVAQQHERALRQIDAIRQAAQLHYAAQVQAETEAPQLNVAEPTQPVVHAPSAIAR</sequence>
<name>A0A1G7F845_9BURK</name>
<protein>
    <submittedName>
        <fullName evidence="1">Uncharacterized protein</fullName>
    </submittedName>
</protein>
<dbReference type="Proteomes" id="UP000198781">
    <property type="component" value="Unassembled WGS sequence"/>
</dbReference>
<dbReference type="AlphaFoldDB" id="A0A1G7F845"/>
<reference evidence="1 2" key="1">
    <citation type="submission" date="2016-10" db="EMBL/GenBank/DDBJ databases">
        <authorList>
            <person name="de Groot N.N."/>
        </authorList>
    </citation>
    <scope>NUCLEOTIDE SEQUENCE [LARGE SCALE GENOMIC DNA]</scope>
    <source>
        <strain evidence="1 2">DSM 16619</strain>
    </source>
</reference>
<keyword evidence="2" id="KW-1185">Reference proteome</keyword>
<dbReference type="RefSeq" id="WP_092746114.1">
    <property type="nucleotide sequence ID" value="NZ_FMZC01000027.1"/>
</dbReference>
<proteinExistence type="predicted"/>
<accession>A0A1G7F845</accession>
<dbReference type="EMBL" id="FMZC01000027">
    <property type="protein sequence ID" value="SDE72118.1"/>
    <property type="molecule type" value="Genomic_DNA"/>
</dbReference>
<dbReference type="OrthoDB" id="8796499at2"/>
<dbReference type="STRING" id="187868.SAMN05192589_12727"/>
<evidence type="ECO:0000313" key="1">
    <source>
        <dbReference type="EMBL" id="SDE72118.1"/>
    </source>
</evidence>
<organism evidence="1 2">
    <name type="scientific">Paracidovorax valerianellae</name>
    <dbReference type="NCBI Taxonomy" id="187868"/>
    <lineage>
        <taxon>Bacteria</taxon>
        <taxon>Pseudomonadati</taxon>
        <taxon>Pseudomonadota</taxon>
        <taxon>Betaproteobacteria</taxon>
        <taxon>Burkholderiales</taxon>
        <taxon>Comamonadaceae</taxon>
        <taxon>Paracidovorax</taxon>
    </lineage>
</organism>